<comment type="caution">
    <text evidence="3">The sequence shown here is derived from an EMBL/GenBank/DDBJ whole genome shotgun (WGS) entry which is preliminary data.</text>
</comment>
<evidence type="ECO:0000313" key="4">
    <source>
        <dbReference type="Proteomes" id="UP000664417"/>
    </source>
</evidence>
<reference evidence="3" key="1">
    <citation type="submission" date="2021-03" db="EMBL/GenBank/DDBJ databases">
        <authorList>
            <person name="Wang G."/>
        </authorList>
    </citation>
    <scope>NUCLEOTIDE SEQUENCE</scope>
    <source>
        <strain evidence="3">KCTC 12899</strain>
    </source>
</reference>
<dbReference type="InterPro" id="IPR018247">
    <property type="entry name" value="EF_Hand_1_Ca_BS"/>
</dbReference>
<accession>A0A8J7QDD5</accession>
<dbReference type="PANTHER" id="PTHR35580:SF1">
    <property type="entry name" value="PHYTASE-LIKE DOMAIN-CONTAINING PROTEIN"/>
    <property type="match status" value="1"/>
</dbReference>
<dbReference type="EMBL" id="JAFREP010000037">
    <property type="protein sequence ID" value="MBO1322467.1"/>
    <property type="molecule type" value="Genomic_DNA"/>
</dbReference>
<dbReference type="Pfam" id="PF25778">
    <property type="entry name" value="DUF7948"/>
    <property type="match status" value="1"/>
</dbReference>
<dbReference type="InterPro" id="IPR052918">
    <property type="entry name" value="Motility_Chemotaxis_Reg"/>
</dbReference>
<dbReference type="InterPro" id="IPR045829">
    <property type="entry name" value="PKD_6"/>
</dbReference>
<evidence type="ECO:0000259" key="2">
    <source>
        <dbReference type="PROSITE" id="PS50835"/>
    </source>
</evidence>
<dbReference type="Pfam" id="PF06739">
    <property type="entry name" value="SBBP"/>
    <property type="match status" value="4"/>
</dbReference>
<feature type="domain" description="Ig-like" evidence="2">
    <location>
        <begin position="1243"/>
        <end position="1335"/>
    </location>
</feature>
<sequence>MTRLTTTSVTLILLSVGMLFGQVTTETETAATASYMSAPSYFIPNQAHPNTGKRLSQQDGVTAFVQTRFGRVYFTASGAFIGMRAPSPAQKVGNTGTGTPLAVFQSGFDPAFAAKKGLTPRLAGQTDATVNFLVGPRERWQTGLPTYEKVVYDRVWDGVSVEYLGFMDRLAYRVIVAPGADPSVIEMQTGAALTQTENGDLIAEIAGAQLQIGRVKASQLIDGRRVPVSVALRILGDGAYGFAPGNYNPRYALKMEPELTWSTFLGGGGGFGDEIARAAASDVQGDTYIAGETPTADFPTQAGAIDAEWNGTTDVFVTKLNSAGSGLEYSTFLGGEGADIAYGLTLDIFDNLYLTGSASPGFPTTNNGWNRTHEGDLDVFVAKLNPNGTQLLYAGLLGGGDDDVGYAVAVDDNGAAVVTGGTASSDFPTTAGVYDGSHNGFEDGFVARIDALGSNLEYATLIGGTRFDRPVTIALDSSGNTLIAGETASSDYPVSGGAFDEEANGSHDAFVSKLSQNGATLMFSTFLGGSSFDDIAGLVLDGNGDIIVAGSTFSNDFPASNGAFDQTLSGTNDGFVAKLDAAGANLMFATYLGGSSTEDVVGVAVDSEGNAYLAGTTASSNFPASLGGVQENFGGVLDAFIVKVNATGTNLEFATFLGGTGTDEAFGMNLDLDNQVIVVGKTHSADYPTSASGFDRALGGNVDAFVTKIDSTGTTLRFSTFLGGSSGDAAFDVAVDGAGAVYVTGDTQAEDFPTTGGVFDPDFNGSNDVYVAKLDPTGANLTYATYIGGSQEEGGVAVAVDGAGNAYVTGFTRSSDFPTTAGAFSQTLTGTSDVFVTKLNATGTALSYSSFLGGDGFERATDIAVDGAGNAHVVGATFASDFPTTGGAFDTTFASSSDGFVTKFNATGTALLYSTLLGTTGGAEVAGIALDGAGNAALAGTTGAADFPTTAGAYDETANGDDDVFVSLLNVTGTNLIFSTLLGGSGQDTATGIAIGQNDDLYVTGYTRSSSFPITGGAFDTSFSGVYEGFAARIASAGNALTYATYLGGSRSDYPASIAVDSDDRAVITGQTESTNFPTTTNAFDRSANGGTDAFVTLLSDDGTQSLYSSYLGGADEDYGNGVVFDPSGNGVVVGSTRSSEFPTTAGSFKPNPGGVGDGFVTAICFDLPDPAGAITGSTTFCSGQTGVTYSVAAVTGATGYTWTVPFGATITAGQGTTSITVTFGTIAGNVTVAAENACGPSPRAELAVTLSGGVSFTTQPSDVTTCPTEQVQFSVVAEGAGSLTYQWYKDNVLLGGETSADLVLASVTSADAGSYQCEVTDSCSSLRSDAALLTISGLADVSVQPVSQGLGLNPPEFEVNLACAGINTTTLWSADPATTLVTNGGMVTLNPPPSVSTQVTATVRDTDTNAETTASAWLLVSPNTGYDDANGDGCNNIADLWELTPFWQRPFENDPDGNGFIDVRDFLYLNLTDPFPCPL</sequence>
<dbReference type="SUPFAM" id="SSF101898">
    <property type="entry name" value="NHL repeat"/>
    <property type="match status" value="2"/>
</dbReference>
<dbReference type="InterPro" id="IPR013783">
    <property type="entry name" value="Ig-like_fold"/>
</dbReference>
<dbReference type="Pfam" id="PF13927">
    <property type="entry name" value="Ig_3"/>
    <property type="match status" value="1"/>
</dbReference>
<feature type="chain" id="PRO_5035183692" evidence="1">
    <location>
        <begin position="22"/>
        <end position="1480"/>
    </location>
</feature>
<keyword evidence="1" id="KW-0732">Signal</keyword>
<proteinExistence type="predicted"/>
<feature type="signal peptide" evidence="1">
    <location>
        <begin position="1"/>
        <end position="21"/>
    </location>
</feature>
<dbReference type="Gene3D" id="2.60.40.10">
    <property type="entry name" value="Immunoglobulins"/>
    <property type="match status" value="1"/>
</dbReference>
<dbReference type="SUPFAM" id="SSF48726">
    <property type="entry name" value="Immunoglobulin"/>
    <property type="match status" value="1"/>
</dbReference>
<dbReference type="SMART" id="SM00409">
    <property type="entry name" value="IG"/>
    <property type="match status" value="1"/>
</dbReference>
<dbReference type="PANTHER" id="PTHR35580">
    <property type="entry name" value="CELL SURFACE GLYCOPROTEIN (S-LAYER PROTEIN)-LIKE PROTEIN"/>
    <property type="match status" value="1"/>
</dbReference>
<protein>
    <submittedName>
        <fullName evidence="3">SBBP repeat-containing protein</fullName>
    </submittedName>
</protein>
<dbReference type="Proteomes" id="UP000664417">
    <property type="component" value="Unassembled WGS sequence"/>
</dbReference>
<dbReference type="InterPro" id="IPR003599">
    <property type="entry name" value="Ig_sub"/>
</dbReference>
<dbReference type="InterPro" id="IPR007110">
    <property type="entry name" value="Ig-like_dom"/>
</dbReference>
<dbReference type="InterPro" id="IPR036179">
    <property type="entry name" value="Ig-like_dom_sf"/>
</dbReference>
<gene>
    <name evidence="3" type="ORF">J3U88_28600</name>
</gene>
<organism evidence="3 4">
    <name type="scientific">Acanthopleuribacter pedis</name>
    <dbReference type="NCBI Taxonomy" id="442870"/>
    <lineage>
        <taxon>Bacteria</taxon>
        <taxon>Pseudomonadati</taxon>
        <taxon>Acidobacteriota</taxon>
        <taxon>Holophagae</taxon>
        <taxon>Acanthopleuribacterales</taxon>
        <taxon>Acanthopleuribacteraceae</taxon>
        <taxon>Acanthopleuribacter</taxon>
    </lineage>
</organism>
<dbReference type="Pfam" id="PF19408">
    <property type="entry name" value="PKD_6"/>
    <property type="match status" value="1"/>
</dbReference>
<dbReference type="CDD" id="cd00096">
    <property type="entry name" value="Ig"/>
    <property type="match status" value="1"/>
</dbReference>
<dbReference type="PROSITE" id="PS50835">
    <property type="entry name" value="IG_LIKE"/>
    <property type="match status" value="1"/>
</dbReference>
<evidence type="ECO:0000313" key="3">
    <source>
        <dbReference type="EMBL" id="MBO1322467.1"/>
    </source>
</evidence>
<evidence type="ECO:0000256" key="1">
    <source>
        <dbReference type="SAM" id="SignalP"/>
    </source>
</evidence>
<keyword evidence="4" id="KW-1185">Reference proteome</keyword>
<dbReference type="InterPro" id="IPR010620">
    <property type="entry name" value="SBBP_repeat"/>
</dbReference>
<dbReference type="InterPro" id="IPR057708">
    <property type="entry name" value="DUF7948"/>
</dbReference>
<dbReference type="PROSITE" id="PS00018">
    <property type="entry name" value="EF_HAND_1"/>
    <property type="match status" value="1"/>
</dbReference>
<name>A0A8J7QDD5_9BACT</name>